<keyword evidence="2" id="KW-1185">Reference proteome</keyword>
<accession>A0A8X6QEF5</accession>
<sequence length="96" mass="10448">MPTPIAAVTFVNTYANSGLCDLSHLTNSRLGVVPRCIGFLDAPRPPYHALTSASMKSLIYVIPVDSVVKLVVRFTLATVEVRDTPESFDIIRASSR</sequence>
<dbReference type="EMBL" id="BMAW01028832">
    <property type="protein sequence ID" value="GFU09354.1"/>
    <property type="molecule type" value="Genomic_DNA"/>
</dbReference>
<organism evidence="1 2">
    <name type="scientific">Nephila pilipes</name>
    <name type="common">Giant wood spider</name>
    <name type="synonym">Nephila maculata</name>
    <dbReference type="NCBI Taxonomy" id="299642"/>
    <lineage>
        <taxon>Eukaryota</taxon>
        <taxon>Metazoa</taxon>
        <taxon>Ecdysozoa</taxon>
        <taxon>Arthropoda</taxon>
        <taxon>Chelicerata</taxon>
        <taxon>Arachnida</taxon>
        <taxon>Araneae</taxon>
        <taxon>Araneomorphae</taxon>
        <taxon>Entelegynae</taxon>
        <taxon>Araneoidea</taxon>
        <taxon>Nephilidae</taxon>
        <taxon>Nephila</taxon>
    </lineage>
</organism>
<dbReference type="AlphaFoldDB" id="A0A8X6QEF5"/>
<proteinExistence type="predicted"/>
<name>A0A8X6QEF5_NEPPI</name>
<gene>
    <name evidence="1" type="ORF">NPIL_128321</name>
</gene>
<reference evidence="1" key="1">
    <citation type="submission" date="2020-08" db="EMBL/GenBank/DDBJ databases">
        <title>Multicomponent nature underlies the extraordinary mechanical properties of spider dragline silk.</title>
        <authorList>
            <person name="Kono N."/>
            <person name="Nakamura H."/>
            <person name="Mori M."/>
            <person name="Yoshida Y."/>
            <person name="Ohtoshi R."/>
            <person name="Malay A.D."/>
            <person name="Moran D.A.P."/>
            <person name="Tomita M."/>
            <person name="Numata K."/>
            <person name="Arakawa K."/>
        </authorList>
    </citation>
    <scope>NUCLEOTIDE SEQUENCE</scope>
</reference>
<comment type="caution">
    <text evidence="1">The sequence shown here is derived from an EMBL/GenBank/DDBJ whole genome shotgun (WGS) entry which is preliminary data.</text>
</comment>
<evidence type="ECO:0000313" key="1">
    <source>
        <dbReference type="EMBL" id="GFU09354.1"/>
    </source>
</evidence>
<protein>
    <submittedName>
        <fullName evidence="1">Uncharacterized protein</fullName>
    </submittedName>
</protein>
<evidence type="ECO:0000313" key="2">
    <source>
        <dbReference type="Proteomes" id="UP000887013"/>
    </source>
</evidence>
<dbReference type="Proteomes" id="UP000887013">
    <property type="component" value="Unassembled WGS sequence"/>
</dbReference>